<name>A0A2P5FKL3_TREOI</name>
<reference evidence="2" key="1">
    <citation type="submission" date="2016-06" db="EMBL/GenBank/DDBJ databases">
        <title>Parallel loss of symbiosis genes in relatives of nitrogen-fixing non-legume Parasponia.</title>
        <authorList>
            <person name="Van Velzen R."/>
            <person name="Holmer R."/>
            <person name="Bu F."/>
            <person name="Rutten L."/>
            <person name="Van Zeijl A."/>
            <person name="Liu W."/>
            <person name="Santuari L."/>
            <person name="Cao Q."/>
            <person name="Sharma T."/>
            <person name="Shen D."/>
            <person name="Roswanjaya Y."/>
            <person name="Wardhani T."/>
            <person name="Kalhor M.S."/>
            <person name="Jansen J."/>
            <person name="Van den Hoogen J."/>
            <person name="Gungor B."/>
            <person name="Hartog M."/>
            <person name="Hontelez J."/>
            <person name="Verver J."/>
            <person name="Yang W.-C."/>
            <person name="Schijlen E."/>
            <person name="Repin R."/>
            <person name="Schilthuizen M."/>
            <person name="Schranz E."/>
            <person name="Heidstra R."/>
            <person name="Miyata K."/>
            <person name="Fedorova E."/>
            <person name="Kohlen W."/>
            <person name="Bisseling T."/>
            <person name="Smit S."/>
            <person name="Geurts R."/>
        </authorList>
    </citation>
    <scope>NUCLEOTIDE SEQUENCE [LARGE SCALE GENOMIC DNA]</scope>
    <source>
        <strain evidence="2">cv. RG33-2</strain>
    </source>
</reference>
<keyword evidence="2" id="KW-1185">Reference proteome</keyword>
<evidence type="ECO:0000313" key="2">
    <source>
        <dbReference type="Proteomes" id="UP000237000"/>
    </source>
</evidence>
<protein>
    <submittedName>
        <fullName evidence="1">Uncharacterized protein</fullName>
    </submittedName>
</protein>
<accession>A0A2P5FKL3</accession>
<comment type="caution">
    <text evidence="1">The sequence shown here is derived from an EMBL/GenBank/DDBJ whole genome shotgun (WGS) entry which is preliminary data.</text>
</comment>
<gene>
    <name evidence="1" type="ORF">TorRG33x02_059130</name>
</gene>
<organism evidence="1 2">
    <name type="scientific">Trema orientale</name>
    <name type="common">Charcoal tree</name>
    <name type="synonym">Celtis orientalis</name>
    <dbReference type="NCBI Taxonomy" id="63057"/>
    <lineage>
        <taxon>Eukaryota</taxon>
        <taxon>Viridiplantae</taxon>
        <taxon>Streptophyta</taxon>
        <taxon>Embryophyta</taxon>
        <taxon>Tracheophyta</taxon>
        <taxon>Spermatophyta</taxon>
        <taxon>Magnoliopsida</taxon>
        <taxon>eudicotyledons</taxon>
        <taxon>Gunneridae</taxon>
        <taxon>Pentapetalae</taxon>
        <taxon>rosids</taxon>
        <taxon>fabids</taxon>
        <taxon>Rosales</taxon>
        <taxon>Cannabaceae</taxon>
        <taxon>Trema</taxon>
    </lineage>
</organism>
<dbReference type="Proteomes" id="UP000237000">
    <property type="component" value="Unassembled WGS sequence"/>
</dbReference>
<proteinExistence type="predicted"/>
<sequence length="85" mass="9385">MYELFDRYTAELLAMRKILCFAINSEFTVAILESDSLTAVCVVQTKSKDLSIAGLIIADIISLLSSNRDGYSLFGEQNCPFTHSA</sequence>
<dbReference type="InParanoid" id="A0A2P5FKL3"/>
<evidence type="ECO:0000313" key="1">
    <source>
        <dbReference type="EMBL" id="PON98338.1"/>
    </source>
</evidence>
<dbReference type="EMBL" id="JXTC01000025">
    <property type="protein sequence ID" value="PON98338.1"/>
    <property type="molecule type" value="Genomic_DNA"/>
</dbReference>
<dbReference type="AlphaFoldDB" id="A0A2P5FKL3"/>